<accession>A0A8W7PG00</accession>
<dbReference type="InterPro" id="IPR001360">
    <property type="entry name" value="Glyco_hydro_1"/>
</dbReference>
<protein>
    <submittedName>
        <fullName evidence="9">Uncharacterized protein</fullName>
    </submittedName>
</protein>
<dbReference type="GO" id="GO:0008422">
    <property type="term" value="F:beta-glucosidase activity"/>
    <property type="evidence" value="ECO:0007669"/>
    <property type="project" value="TreeGrafter"/>
</dbReference>
<dbReference type="Gene3D" id="3.20.20.80">
    <property type="entry name" value="Glycosidases"/>
    <property type="match status" value="1"/>
</dbReference>
<dbReference type="PRINTS" id="PR00131">
    <property type="entry name" value="GLHYDRLASE1"/>
</dbReference>
<dbReference type="PANTHER" id="PTHR10353">
    <property type="entry name" value="GLYCOSYL HYDROLASE"/>
    <property type="match status" value="1"/>
</dbReference>
<reference evidence="9" key="1">
    <citation type="submission" date="2022-08" db="UniProtKB">
        <authorList>
            <consortium name="EnsemblMetazoa"/>
        </authorList>
    </citation>
    <scope>IDENTIFICATION</scope>
</reference>
<dbReference type="FunFam" id="3.20.20.80:FF:000013">
    <property type="entry name" value="lactase-phlorizin hydrolase"/>
    <property type="match status" value="1"/>
</dbReference>
<evidence type="ECO:0000256" key="2">
    <source>
        <dbReference type="ARBA" id="ARBA00011738"/>
    </source>
</evidence>
<dbReference type="SUPFAM" id="SSF51445">
    <property type="entry name" value="(Trans)glycosidases"/>
    <property type="match status" value="1"/>
</dbReference>
<evidence type="ECO:0000256" key="6">
    <source>
        <dbReference type="ARBA" id="ARBA00023295"/>
    </source>
</evidence>
<keyword evidence="3" id="KW-0732">Signal</keyword>
<proteinExistence type="inferred from homology"/>
<dbReference type="PROSITE" id="PS00653">
    <property type="entry name" value="GLYCOSYL_HYDROL_F1_2"/>
    <property type="match status" value="1"/>
</dbReference>
<dbReference type="AlphaFoldDB" id="A0A8W7PG00"/>
<comment type="subunit">
    <text evidence="2">Homodimer.</text>
</comment>
<dbReference type="PANTHER" id="PTHR10353:SF36">
    <property type="entry name" value="LP05116P"/>
    <property type="match status" value="1"/>
</dbReference>
<evidence type="ECO:0000256" key="1">
    <source>
        <dbReference type="ARBA" id="ARBA00010838"/>
    </source>
</evidence>
<dbReference type="VEuPathDB" id="VectorBase:ACON2_030145"/>
<evidence type="ECO:0000256" key="3">
    <source>
        <dbReference type="ARBA" id="ARBA00022729"/>
    </source>
</evidence>
<keyword evidence="5" id="KW-0325">Glycoprotein</keyword>
<keyword evidence="4" id="KW-0378">Hydrolase</keyword>
<evidence type="ECO:0000256" key="8">
    <source>
        <dbReference type="SAM" id="MobiDB-lite"/>
    </source>
</evidence>
<evidence type="ECO:0000256" key="7">
    <source>
        <dbReference type="RuleBase" id="RU003690"/>
    </source>
</evidence>
<evidence type="ECO:0000313" key="9">
    <source>
        <dbReference type="EnsemblMetazoa" id="ACOM031129-PA.1"/>
    </source>
</evidence>
<dbReference type="Proteomes" id="UP000075882">
    <property type="component" value="Unassembled WGS sequence"/>
</dbReference>
<organism evidence="9">
    <name type="scientific">Anopheles coluzzii</name>
    <name type="common">African malaria mosquito</name>
    <dbReference type="NCBI Taxonomy" id="1518534"/>
    <lineage>
        <taxon>Eukaryota</taxon>
        <taxon>Metazoa</taxon>
        <taxon>Ecdysozoa</taxon>
        <taxon>Arthropoda</taxon>
        <taxon>Hexapoda</taxon>
        <taxon>Insecta</taxon>
        <taxon>Pterygota</taxon>
        <taxon>Neoptera</taxon>
        <taxon>Endopterygota</taxon>
        <taxon>Diptera</taxon>
        <taxon>Nematocera</taxon>
        <taxon>Culicoidea</taxon>
        <taxon>Culicidae</taxon>
        <taxon>Anophelinae</taxon>
        <taxon>Anopheles</taxon>
    </lineage>
</organism>
<feature type="region of interest" description="Disordered" evidence="8">
    <location>
        <begin position="79"/>
        <end position="109"/>
    </location>
</feature>
<dbReference type="EnsemblMetazoa" id="ACOM031129-RA">
    <property type="protein sequence ID" value="ACOM031129-PA.1"/>
    <property type="gene ID" value="ACOM031129"/>
</dbReference>
<name>A0A8W7PG00_ANOCL</name>
<dbReference type="InterPro" id="IPR017853">
    <property type="entry name" value="GH"/>
</dbReference>
<keyword evidence="6" id="KW-0326">Glycosidase</keyword>
<evidence type="ECO:0000256" key="5">
    <source>
        <dbReference type="ARBA" id="ARBA00023180"/>
    </source>
</evidence>
<dbReference type="InterPro" id="IPR033132">
    <property type="entry name" value="GH_1_N_CS"/>
</dbReference>
<dbReference type="GO" id="GO:0005975">
    <property type="term" value="P:carbohydrate metabolic process"/>
    <property type="evidence" value="ECO:0007669"/>
    <property type="project" value="InterPro"/>
</dbReference>
<sequence length="725" mass="82249">MKETHWTAPPSGSRIVRITLPASPATMFTVPSSPPVTRYWSKADTPVQADRTPPFVCRSCRLYVWVKSYDSRDSRFRSSTLSVPANRKTDKIKPARQNTHGQPRRRRTFRGDRRQMLVVEKLQPDDVARHAKLGGRLRHERHAGVVLVGQPVVHQIPQPDRVHPLAPAAGHEEVLVLRLIRQPAHPGQLVHQQEADNFVVPVVRRVHGYITTGMPMLIERDRDPVASFPYPLRQALGQRPSPPPYNGTEQEPGDELKFPANFLFGAATAAYQIEGAWNVDGKGPSVWDTLTHTHPELVVDGATGDRAADSYRLYRSDVEALGKVGFNYYRFSIAWSRLLPRGDQSSLNQGAVRYYNALINELLAHGIEPVVTMLHYDLPQYLQNLGGFASPLIVDYFREYADTLFWNFGDRVKVWITHNEPYDFCVEGYGTGSTGPLVYATGVGEYLCAHHVLLSHAAAYQLYKERYRSQQRGKIGITLSGRYYYPATNVTPYDTVERALLFQIGWFAEPLFGEDGNYPAVMVDEIGHNSALERRSHSRLPSFTSAERLLVRGSADFFAYNYYSSRLVDLDRAEYNAAEPPAWRRDARILQSVDPGWSRAKSTWLYVVPEGLRGVLNWFRRRYRNPTVLITENGYSDDGQLDDAARIDYYARHLNALLTAIVVDGCNVAGFTAWSIIDNFEWLRGYSEKFGLFYVNFSDPQLQRVPKASADFMRRVISTRTIPAH</sequence>
<evidence type="ECO:0000256" key="4">
    <source>
        <dbReference type="ARBA" id="ARBA00022801"/>
    </source>
</evidence>
<dbReference type="Pfam" id="PF00232">
    <property type="entry name" value="Glyco_hydro_1"/>
    <property type="match status" value="1"/>
</dbReference>
<comment type="similarity">
    <text evidence="1 7">Belongs to the glycosyl hydrolase 1 family.</text>
</comment>